<sequence length="335" mass="38158">MFTTAVVLVTRQMALASANEIDKLPKKNFRTEARVIIGRNCRGESPYIGIREYTFHSDFFQDKVNALAVIQLETDHITFKLRPICGPPMNFQNDTFFAMLMDDDCKKGEVSIYKMKYVPFDHCKSYYRRTGLDFDTLWPAHTTCAQSVLGGECVWRSGAILVTKVDHRWRLLGFGVYGPGCQAPARFLDYGMYHTWVKETFTDIGKPALSTVADNHLVMRRSMFLFCSTLVSASGFTRVPEGKVDLFVVPDRQSHREPMDAAFSKIQRFGECDLEEKQYEMFSDETVVADRIHGSYKYNLRSLRTASKDSSLPDQNQTCAYGASLSHQTTTDEVQ</sequence>
<dbReference type="AlphaFoldDB" id="A0A2H1VL12"/>
<organism evidence="1">
    <name type="scientific">Spodoptera frugiperda</name>
    <name type="common">Fall armyworm</name>
    <dbReference type="NCBI Taxonomy" id="7108"/>
    <lineage>
        <taxon>Eukaryota</taxon>
        <taxon>Metazoa</taxon>
        <taxon>Ecdysozoa</taxon>
        <taxon>Arthropoda</taxon>
        <taxon>Hexapoda</taxon>
        <taxon>Insecta</taxon>
        <taxon>Pterygota</taxon>
        <taxon>Neoptera</taxon>
        <taxon>Endopterygota</taxon>
        <taxon>Lepidoptera</taxon>
        <taxon>Glossata</taxon>
        <taxon>Ditrysia</taxon>
        <taxon>Noctuoidea</taxon>
        <taxon>Noctuidae</taxon>
        <taxon>Amphipyrinae</taxon>
        <taxon>Spodoptera</taxon>
    </lineage>
</organism>
<evidence type="ECO:0000313" key="1">
    <source>
        <dbReference type="EMBL" id="SOQ41507.1"/>
    </source>
</evidence>
<dbReference type="InterPro" id="IPR043504">
    <property type="entry name" value="Peptidase_S1_PA_chymotrypsin"/>
</dbReference>
<dbReference type="SUPFAM" id="SSF50494">
    <property type="entry name" value="Trypsin-like serine proteases"/>
    <property type="match status" value="1"/>
</dbReference>
<protein>
    <submittedName>
        <fullName evidence="1">SFRICE_013738</fullName>
    </submittedName>
</protein>
<dbReference type="InterPro" id="IPR009003">
    <property type="entry name" value="Peptidase_S1_PA"/>
</dbReference>
<dbReference type="Gene3D" id="2.40.10.10">
    <property type="entry name" value="Trypsin-like serine proteases"/>
    <property type="match status" value="1"/>
</dbReference>
<reference evidence="1" key="1">
    <citation type="submission" date="2016-07" db="EMBL/GenBank/DDBJ databases">
        <authorList>
            <person name="Bretaudeau A."/>
        </authorList>
    </citation>
    <scope>NUCLEOTIDE SEQUENCE</scope>
    <source>
        <strain evidence="1">Rice</strain>
        <tissue evidence="1">Whole body</tissue>
    </source>
</reference>
<dbReference type="EMBL" id="ODYU01003131">
    <property type="protein sequence ID" value="SOQ41507.1"/>
    <property type="molecule type" value="Genomic_DNA"/>
</dbReference>
<name>A0A2H1VL12_SPOFR</name>
<accession>A0A2H1VL12</accession>
<gene>
    <name evidence="1" type="ORF">SFRICE_013738</name>
</gene>
<proteinExistence type="predicted"/>